<feature type="region of interest" description="Disordered" evidence="4">
    <location>
        <begin position="72"/>
        <end position="110"/>
    </location>
</feature>
<accession>A0A6P0UPA8</accession>
<dbReference type="InterPro" id="IPR010982">
    <property type="entry name" value="Lambda_DNA-bd_dom_sf"/>
</dbReference>
<dbReference type="PANTHER" id="PTHR40661">
    <property type="match status" value="1"/>
</dbReference>
<evidence type="ECO:0000313" key="7">
    <source>
        <dbReference type="Proteomes" id="UP000468581"/>
    </source>
</evidence>
<dbReference type="Gene3D" id="1.10.260.40">
    <property type="entry name" value="lambda repressor-like DNA-binding domains"/>
    <property type="match status" value="1"/>
</dbReference>
<dbReference type="InterPro" id="IPR001387">
    <property type="entry name" value="Cro/C1-type_HTH"/>
</dbReference>
<evidence type="ECO:0000313" key="6">
    <source>
        <dbReference type="EMBL" id="NER13788.1"/>
    </source>
</evidence>
<dbReference type="Proteomes" id="UP000468581">
    <property type="component" value="Unassembled WGS sequence"/>
</dbReference>
<keyword evidence="2" id="KW-0238">DNA-binding</keyword>
<protein>
    <submittedName>
        <fullName evidence="6">Helix-turn-helix domain-containing protein</fullName>
    </submittedName>
</protein>
<keyword evidence="7" id="KW-1185">Reference proteome</keyword>
<name>A0A6P0UPA8_9FLAO</name>
<dbReference type="EMBL" id="JAABOO010000002">
    <property type="protein sequence ID" value="NER13788.1"/>
    <property type="molecule type" value="Genomic_DNA"/>
</dbReference>
<evidence type="ECO:0000256" key="3">
    <source>
        <dbReference type="ARBA" id="ARBA00023163"/>
    </source>
</evidence>
<dbReference type="Pfam" id="PF01381">
    <property type="entry name" value="HTH_3"/>
    <property type="match status" value="1"/>
</dbReference>
<evidence type="ECO:0000256" key="2">
    <source>
        <dbReference type="ARBA" id="ARBA00023125"/>
    </source>
</evidence>
<dbReference type="PANTHER" id="PTHR40661:SF3">
    <property type="entry name" value="FELS-1 PROPHAGE TRANSCRIPTIONAL REGULATOR"/>
    <property type="match status" value="1"/>
</dbReference>
<organism evidence="6 7">
    <name type="scientific">Leptobacterium flavescens</name>
    <dbReference type="NCBI Taxonomy" id="472055"/>
    <lineage>
        <taxon>Bacteria</taxon>
        <taxon>Pseudomonadati</taxon>
        <taxon>Bacteroidota</taxon>
        <taxon>Flavobacteriia</taxon>
        <taxon>Flavobacteriales</taxon>
        <taxon>Flavobacteriaceae</taxon>
        <taxon>Leptobacterium</taxon>
    </lineage>
</organism>
<dbReference type="RefSeq" id="WP_163606937.1">
    <property type="nucleotide sequence ID" value="NZ_JAABOO010000002.1"/>
</dbReference>
<proteinExistence type="predicted"/>
<dbReference type="SUPFAM" id="SSF47413">
    <property type="entry name" value="lambda repressor-like DNA-binding domains"/>
    <property type="match status" value="1"/>
</dbReference>
<keyword evidence="1" id="KW-0805">Transcription regulation</keyword>
<comment type="caution">
    <text evidence="6">The sequence shown here is derived from an EMBL/GenBank/DDBJ whole genome shotgun (WGS) entry which is preliminary data.</text>
</comment>
<feature type="domain" description="HTH cro/C1-type" evidence="5">
    <location>
        <begin position="11"/>
        <end position="66"/>
    </location>
</feature>
<feature type="compositionally biased region" description="Basic and acidic residues" evidence="4">
    <location>
        <begin position="72"/>
        <end position="90"/>
    </location>
</feature>
<dbReference type="PROSITE" id="PS50943">
    <property type="entry name" value="HTH_CROC1"/>
    <property type="match status" value="1"/>
</dbReference>
<reference evidence="6 7" key="1">
    <citation type="submission" date="2020-01" db="EMBL/GenBank/DDBJ databases">
        <title>Leptobacterium flavescens.</title>
        <authorList>
            <person name="Wang G."/>
        </authorList>
    </citation>
    <scope>NUCLEOTIDE SEQUENCE [LARGE SCALE GENOMIC DNA]</scope>
    <source>
        <strain evidence="6 7">KCTC 22160</strain>
    </source>
</reference>
<dbReference type="GO" id="GO:0003677">
    <property type="term" value="F:DNA binding"/>
    <property type="evidence" value="ECO:0007669"/>
    <property type="project" value="UniProtKB-KW"/>
</dbReference>
<evidence type="ECO:0000259" key="5">
    <source>
        <dbReference type="PROSITE" id="PS50943"/>
    </source>
</evidence>
<keyword evidence="3" id="KW-0804">Transcription</keyword>
<evidence type="ECO:0000256" key="4">
    <source>
        <dbReference type="SAM" id="MobiDB-lite"/>
    </source>
</evidence>
<sequence>MITSKDFAEKLQKIIEYYELSASAFAEKIGVQRSSISHLLSGRNKPSLDFIIKLSDTFSEVDLYWLLKDEGNFPSQKNEKPETEIQKPIEENTAEGKTQTEKKEFRLPPSGDTSISRIIIFYKDGRFDEYKN</sequence>
<dbReference type="AlphaFoldDB" id="A0A6P0UPA8"/>
<evidence type="ECO:0000256" key="1">
    <source>
        <dbReference type="ARBA" id="ARBA00023015"/>
    </source>
</evidence>
<dbReference type="CDD" id="cd00093">
    <property type="entry name" value="HTH_XRE"/>
    <property type="match status" value="1"/>
</dbReference>
<dbReference type="SMART" id="SM00530">
    <property type="entry name" value="HTH_XRE"/>
    <property type="match status" value="1"/>
</dbReference>
<gene>
    <name evidence="6" type="ORF">GWK08_10080</name>
</gene>